<dbReference type="InterPro" id="IPR050618">
    <property type="entry name" value="Ubq-SigPath_Reg"/>
</dbReference>
<feature type="compositionally biased region" description="Polar residues" evidence="1">
    <location>
        <begin position="269"/>
        <end position="298"/>
    </location>
</feature>
<feature type="compositionally biased region" description="Low complexity" evidence="1">
    <location>
        <begin position="173"/>
        <end position="183"/>
    </location>
</feature>
<feature type="region of interest" description="Disordered" evidence="1">
    <location>
        <begin position="173"/>
        <end position="214"/>
    </location>
</feature>
<reference evidence="3 4" key="1">
    <citation type="submission" date="2014-11" db="EMBL/GenBank/DDBJ databases">
        <title>Genetic blueprint of the zoonotic pathogen Toxocara canis.</title>
        <authorList>
            <person name="Zhu X.-Q."/>
            <person name="Korhonen P.K."/>
            <person name="Cai H."/>
            <person name="Young N.D."/>
            <person name="Nejsum P."/>
            <person name="von Samson-Himmelstjerna G."/>
            <person name="Boag P.R."/>
            <person name="Tan P."/>
            <person name="Li Q."/>
            <person name="Min J."/>
            <person name="Yang Y."/>
            <person name="Wang X."/>
            <person name="Fang X."/>
            <person name="Hall R.S."/>
            <person name="Hofmann A."/>
            <person name="Sternberg P.W."/>
            <person name="Jex A.R."/>
            <person name="Gasser R.B."/>
        </authorList>
    </citation>
    <scope>NUCLEOTIDE SEQUENCE [LARGE SCALE GENOMIC DNA]</scope>
    <source>
        <strain evidence="3">PN_DK_2014</strain>
    </source>
</reference>
<feature type="region of interest" description="Disordered" evidence="1">
    <location>
        <begin position="269"/>
        <end position="306"/>
    </location>
</feature>
<evidence type="ECO:0000259" key="2">
    <source>
        <dbReference type="PROSITE" id="PS50897"/>
    </source>
</evidence>
<accession>A0A0B2V0U2</accession>
<dbReference type="PROSITE" id="PS50897">
    <property type="entry name" value="CTLH"/>
    <property type="match status" value="1"/>
</dbReference>
<dbReference type="PANTHER" id="PTHR12864">
    <property type="entry name" value="RAN BINDING PROTEIN 9-RELATED"/>
    <property type="match status" value="1"/>
</dbReference>
<dbReference type="STRING" id="6265.A0A0B2V0U2"/>
<dbReference type="OMA" id="TYEQICQ"/>
<comment type="caution">
    <text evidence="3">The sequence shown here is derived from an EMBL/GenBank/DDBJ whole genome shotgun (WGS) entry which is preliminary data.</text>
</comment>
<protein>
    <submittedName>
        <fullName evidence="3">Ran-binding protein 9</fullName>
    </submittedName>
</protein>
<evidence type="ECO:0000313" key="4">
    <source>
        <dbReference type="Proteomes" id="UP000031036"/>
    </source>
</evidence>
<dbReference type="SMART" id="SM00757">
    <property type="entry name" value="CRA"/>
    <property type="match status" value="1"/>
</dbReference>
<dbReference type="InterPro" id="IPR013144">
    <property type="entry name" value="CRA_dom"/>
</dbReference>
<organism evidence="3 4">
    <name type="scientific">Toxocara canis</name>
    <name type="common">Canine roundworm</name>
    <dbReference type="NCBI Taxonomy" id="6265"/>
    <lineage>
        <taxon>Eukaryota</taxon>
        <taxon>Metazoa</taxon>
        <taxon>Ecdysozoa</taxon>
        <taxon>Nematoda</taxon>
        <taxon>Chromadorea</taxon>
        <taxon>Rhabditida</taxon>
        <taxon>Spirurina</taxon>
        <taxon>Ascaridomorpha</taxon>
        <taxon>Ascaridoidea</taxon>
        <taxon>Toxocaridae</taxon>
        <taxon>Toxocara</taxon>
    </lineage>
</organism>
<name>A0A0B2V0U2_TOXCA</name>
<dbReference type="Pfam" id="PF10607">
    <property type="entry name" value="CTLH"/>
    <property type="match status" value="1"/>
</dbReference>
<dbReference type="EMBL" id="JPKZ01002783">
    <property type="protein sequence ID" value="KHN75089.1"/>
    <property type="molecule type" value="Genomic_DNA"/>
</dbReference>
<feature type="domain" description="CTLH" evidence="2">
    <location>
        <begin position="115"/>
        <end position="172"/>
    </location>
</feature>
<dbReference type="InterPro" id="IPR006595">
    <property type="entry name" value="CTLH_C"/>
</dbReference>
<dbReference type="SMART" id="SM00668">
    <property type="entry name" value="CTLH"/>
    <property type="match status" value="1"/>
</dbReference>
<evidence type="ECO:0000313" key="3">
    <source>
        <dbReference type="EMBL" id="KHN75089.1"/>
    </source>
</evidence>
<dbReference type="OrthoDB" id="5821166at2759"/>
<dbReference type="Proteomes" id="UP000031036">
    <property type="component" value="Unassembled WGS sequence"/>
</dbReference>
<keyword evidence="4" id="KW-1185">Reference proteome</keyword>
<dbReference type="InterPro" id="IPR024964">
    <property type="entry name" value="CTLH/CRA"/>
</dbReference>
<sequence>MLFFCTAISNLSNVIDLYPMIGLQKHGEILETNFGQKPFKYNIEQDLQEAIAYTYDCIYSVELPQAKTSWMNHAIAAWLAHEGYSRALNAFYKATQHKSNDIQPAEVHPREQAESMENRRALQKLVLEGKMGEAICRIEKLYPSLLSRNKELALMLKCQQFVEILIELTEASNGASNSSSGSARPQTSTPHASSKPNRASSKRTPISNSCSGADQVVPSSLKELSVLRLIAKCQENHYLGEERSSQSCYLGLGDWLKPNMQQSRRASARISQTSTPHGRFTPSSFAHRSASNGNSLVASSDEPMDEDCPLPRDVHGLVSSNGTAHESNGVSIAKSNGSAAEANGASHGHVSATTIVAEELEDSLGECAHEEDAGEECRSAGYTKAELAPYERMQRLLDFGKSVNALSMELVHPPEALINRMHDAFALICQASPRHSQMGYLMDPSMRDKAATAMNSAILEFLGCPAQSLLDRHFHTAREMRHELALMQVGAAVFADVDKMVLSDQLLHR</sequence>
<dbReference type="InterPro" id="IPR043136">
    <property type="entry name" value="B30.2/SPRY_sf"/>
</dbReference>
<dbReference type="Gene3D" id="2.60.120.920">
    <property type="match status" value="1"/>
</dbReference>
<dbReference type="AlphaFoldDB" id="A0A0B2V0U2"/>
<evidence type="ECO:0000256" key="1">
    <source>
        <dbReference type="SAM" id="MobiDB-lite"/>
    </source>
</evidence>
<gene>
    <name evidence="3" type="primary">ranbp9</name>
    <name evidence="3" type="ORF">Tcan_16268</name>
</gene>
<proteinExistence type="predicted"/>
<feature type="compositionally biased region" description="Polar residues" evidence="1">
    <location>
        <begin position="184"/>
        <end position="212"/>
    </location>
</feature>